<dbReference type="SMART" id="SM00906">
    <property type="entry name" value="Fungal_trans"/>
    <property type="match status" value="1"/>
</dbReference>
<name>A0A5M9MU57_9EURO</name>
<dbReference type="GO" id="GO:0003677">
    <property type="term" value="F:DNA binding"/>
    <property type="evidence" value="ECO:0007669"/>
    <property type="project" value="InterPro"/>
</dbReference>
<dbReference type="Proteomes" id="UP000324241">
    <property type="component" value="Unassembled WGS sequence"/>
</dbReference>
<dbReference type="OrthoDB" id="424974at2759"/>
<reference evidence="7 8" key="1">
    <citation type="submission" date="2019-08" db="EMBL/GenBank/DDBJ databases">
        <title>The genome sequence of a newly discovered highly antifungal drug resistant Aspergillus species, Aspergillus tanneri NIH 1004.</title>
        <authorList>
            <person name="Mounaud S."/>
            <person name="Singh I."/>
            <person name="Joardar V."/>
            <person name="Pakala S."/>
            <person name="Pakala S."/>
            <person name="Venepally P."/>
            <person name="Chung J.K."/>
            <person name="Losada L."/>
            <person name="Nierman W.C."/>
        </authorList>
    </citation>
    <scope>NUCLEOTIDE SEQUENCE [LARGE SCALE GENOMIC DNA]</scope>
    <source>
        <strain evidence="7 8">NIH1004</strain>
    </source>
</reference>
<evidence type="ECO:0000256" key="5">
    <source>
        <dbReference type="SAM" id="MobiDB-lite"/>
    </source>
</evidence>
<evidence type="ECO:0000256" key="3">
    <source>
        <dbReference type="ARBA" id="ARBA00023163"/>
    </source>
</evidence>
<dbReference type="GO" id="GO:0008270">
    <property type="term" value="F:zinc ion binding"/>
    <property type="evidence" value="ECO:0007669"/>
    <property type="project" value="InterPro"/>
</dbReference>
<dbReference type="PANTHER" id="PTHR31001">
    <property type="entry name" value="UNCHARACTERIZED TRANSCRIPTIONAL REGULATORY PROTEIN"/>
    <property type="match status" value="1"/>
</dbReference>
<evidence type="ECO:0000313" key="7">
    <source>
        <dbReference type="EMBL" id="KAA8650428.1"/>
    </source>
</evidence>
<dbReference type="InterPro" id="IPR050613">
    <property type="entry name" value="Sec_Metabolite_Reg"/>
</dbReference>
<keyword evidence="3" id="KW-0804">Transcription</keyword>
<evidence type="ECO:0000256" key="2">
    <source>
        <dbReference type="ARBA" id="ARBA00023015"/>
    </source>
</evidence>
<dbReference type="GO" id="GO:0005634">
    <property type="term" value="C:nucleus"/>
    <property type="evidence" value="ECO:0007669"/>
    <property type="project" value="UniProtKB-SubCell"/>
</dbReference>
<keyword evidence="2" id="KW-0805">Transcription regulation</keyword>
<dbReference type="CDD" id="cd12148">
    <property type="entry name" value="fungal_TF_MHR"/>
    <property type="match status" value="1"/>
</dbReference>
<dbReference type="EMBL" id="QUQM01000001">
    <property type="protein sequence ID" value="KAA8650428.1"/>
    <property type="molecule type" value="Genomic_DNA"/>
</dbReference>
<sequence length="670" mass="75234">MQQPNSRPGQDEIRHRLERLERLLERTISGPMQLPDAQAPRQNASNGADRNGDPSGAILDRTNETLSTDGYDGALLLEAEGGQSRWVSSLHYALLADEIHDVKMLLGDQARRAPTESPSSEQASTPFPFSNKIVDSLALWLPKSAEDCFALLEDFISNVDPMTRLVHQPSLRRRFTLFVNQTYGTRSRDTGEVLDMPGPDPTVRAFEPLALAIFYSAVNSLLPGSVCTRFAVEKETLLAQFQTGVEQGLGREGFLTTSSIEVLQAFVLLLSCQSREDDMSRAWTLLGLALRMALSQGLHREPSLFPSKNMDVVQIEIRRRLWHQICHLDFRSAEARGQEPTISDDDYTTLLPRNVNDDDLIEGAPPIPDTHSAPGFTDMTVQLIRLNGIHLFRRIIRSTYKLERRIKTSTVHGNAVLYPIVELQALFIEVRAMVDEMTTHIQTQYLQYCDPRIPLQRMAIGLAAIIEWRCWSLFWLRTPKQYRGAVVSPEIRQKVLEKSVSLIESMNVISSDKDAQRFQWHIGCHSSFLAIMHIVSELGTLEFQISDHKSLRSRALVALQKTVILKGREGNPIWDVIKRSISNCLEKNASQVFPLTPYPGFFPPNGVIPTMSTTTVTTPPQTIADTSSVINNSIIETSLPDLAEVGGLDMQDPSMTFDWGFWNFDPTDPN</sequence>
<proteinExistence type="predicted"/>
<dbReference type="VEuPathDB" id="FungiDB:EYZ11_003362"/>
<evidence type="ECO:0000256" key="4">
    <source>
        <dbReference type="ARBA" id="ARBA00023242"/>
    </source>
</evidence>
<gene>
    <name evidence="7" type="ORF">ATNIH1004_003114</name>
</gene>
<protein>
    <recommendedName>
        <fullName evidence="6">Xylanolytic transcriptional activator regulatory domain-containing protein</fullName>
    </recommendedName>
</protein>
<comment type="caution">
    <text evidence="7">The sequence shown here is derived from an EMBL/GenBank/DDBJ whole genome shotgun (WGS) entry which is preliminary data.</text>
</comment>
<dbReference type="AlphaFoldDB" id="A0A5M9MU57"/>
<organism evidence="7 8">
    <name type="scientific">Aspergillus tanneri</name>
    <dbReference type="NCBI Taxonomy" id="1220188"/>
    <lineage>
        <taxon>Eukaryota</taxon>
        <taxon>Fungi</taxon>
        <taxon>Dikarya</taxon>
        <taxon>Ascomycota</taxon>
        <taxon>Pezizomycotina</taxon>
        <taxon>Eurotiomycetes</taxon>
        <taxon>Eurotiomycetidae</taxon>
        <taxon>Eurotiales</taxon>
        <taxon>Aspergillaceae</taxon>
        <taxon>Aspergillus</taxon>
        <taxon>Aspergillus subgen. Circumdati</taxon>
    </lineage>
</organism>
<evidence type="ECO:0000259" key="6">
    <source>
        <dbReference type="SMART" id="SM00906"/>
    </source>
</evidence>
<feature type="domain" description="Xylanolytic transcriptional activator regulatory" evidence="6">
    <location>
        <begin position="282"/>
        <end position="358"/>
    </location>
</feature>
<dbReference type="InterPro" id="IPR007219">
    <property type="entry name" value="XnlR_reg_dom"/>
</dbReference>
<dbReference type="GeneID" id="54325816"/>
<evidence type="ECO:0000256" key="1">
    <source>
        <dbReference type="ARBA" id="ARBA00004123"/>
    </source>
</evidence>
<keyword evidence="4" id="KW-0539">Nucleus</keyword>
<dbReference type="RefSeq" id="XP_033429789.1">
    <property type="nucleotide sequence ID" value="XM_033567794.1"/>
</dbReference>
<comment type="subcellular location">
    <subcellularLocation>
        <location evidence="1">Nucleus</location>
    </subcellularLocation>
</comment>
<feature type="region of interest" description="Disordered" evidence="5">
    <location>
        <begin position="24"/>
        <end position="61"/>
    </location>
</feature>
<dbReference type="Pfam" id="PF04082">
    <property type="entry name" value="Fungal_trans"/>
    <property type="match status" value="1"/>
</dbReference>
<dbReference type="GO" id="GO:0006351">
    <property type="term" value="P:DNA-templated transcription"/>
    <property type="evidence" value="ECO:0007669"/>
    <property type="project" value="InterPro"/>
</dbReference>
<accession>A0A5M9MU57</accession>
<evidence type="ECO:0000313" key="8">
    <source>
        <dbReference type="Proteomes" id="UP000324241"/>
    </source>
</evidence>
<dbReference type="PANTHER" id="PTHR31001:SF77">
    <property type="entry name" value="TRANSCRIPTION FACTOR, PUTATIVE (AFU_ORTHOLOGUE AFUA_3G12940)-RELATED"/>
    <property type="match status" value="1"/>
</dbReference>